<dbReference type="PANTHER" id="PTHR12993:SF29">
    <property type="entry name" value="BLR3841 PROTEIN"/>
    <property type="match status" value="1"/>
</dbReference>
<reference evidence="1" key="1">
    <citation type="journal article" date="2014" name="Int. J. Syst. Evol. Microbiol.">
        <title>Complete genome sequence of Corynebacterium casei LMG S-19264T (=DSM 44701T), isolated from a smear-ripened cheese.</title>
        <authorList>
            <consortium name="US DOE Joint Genome Institute (JGI-PGF)"/>
            <person name="Walter F."/>
            <person name="Albersmeier A."/>
            <person name="Kalinowski J."/>
            <person name="Ruckert C."/>
        </authorList>
    </citation>
    <scope>NUCLEOTIDE SEQUENCE</scope>
    <source>
        <strain evidence="1">CGMCC 1.15330</strain>
    </source>
</reference>
<dbReference type="EMBL" id="BMIH01000005">
    <property type="protein sequence ID" value="GGB40127.1"/>
    <property type="molecule type" value="Genomic_DNA"/>
</dbReference>
<evidence type="ECO:0000313" key="2">
    <source>
        <dbReference type="Proteomes" id="UP000623067"/>
    </source>
</evidence>
<dbReference type="SUPFAM" id="SSF102588">
    <property type="entry name" value="LmbE-like"/>
    <property type="match status" value="1"/>
</dbReference>
<dbReference type="Proteomes" id="UP000623067">
    <property type="component" value="Unassembled WGS sequence"/>
</dbReference>
<dbReference type="AlphaFoldDB" id="A0A916TCW7"/>
<comment type="caution">
    <text evidence="1">The sequence shown here is derived from an EMBL/GenBank/DDBJ whole genome shotgun (WGS) entry which is preliminary data.</text>
</comment>
<organism evidence="1 2">
    <name type="scientific">Sphingomonas metalli</name>
    <dbReference type="NCBI Taxonomy" id="1779358"/>
    <lineage>
        <taxon>Bacteria</taxon>
        <taxon>Pseudomonadati</taxon>
        <taxon>Pseudomonadota</taxon>
        <taxon>Alphaproteobacteria</taxon>
        <taxon>Sphingomonadales</taxon>
        <taxon>Sphingomonadaceae</taxon>
        <taxon>Sphingomonas</taxon>
    </lineage>
</organism>
<gene>
    <name evidence="1" type="ORF">GCM10011380_31980</name>
</gene>
<reference evidence="1" key="2">
    <citation type="submission" date="2020-09" db="EMBL/GenBank/DDBJ databases">
        <authorList>
            <person name="Sun Q."/>
            <person name="Zhou Y."/>
        </authorList>
    </citation>
    <scope>NUCLEOTIDE SEQUENCE</scope>
    <source>
        <strain evidence="1">CGMCC 1.15330</strain>
    </source>
</reference>
<dbReference type="InterPro" id="IPR024078">
    <property type="entry name" value="LmbE-like_dom_sf"/>
</dbReference>
<dbReference type="PANTHER" id="PTHR12993">
    <property type="entry name" value="N-ACETYLGLUCOSAMINYL-PHOSPHATIDYLINOSITOL DE-N-ACETYLASE-RELATED"/>
    <property type="match status" value="1"/>
</dbReference>
<keyword evidence="2" id="KW-1185">Reference proteome</keyword>
<dbReference type="InterPro" id="IPR003737">
    <property type="entry name" value="GlcNAc_PI_deacetylase-related"/>
</dbReference>
<name>A0A916TCW7_9SPHN</name>
<dbReference type="Pfam" id="PF02585">
    <property type="entry name" value="PIG-L"/>
    <property type="match status" value="1"/>
</dbReference>
<evidence type="ECO:0008006" key="3">
    <source>
        <dbReference type="Google" id="ProtNLM"/>
    </source>
</evidence>
<proteinExistence type="predicted"/>
<sequence length="217" mass="23861">MTRGFTTAPRLLVVAPHPDDEAIGAYGLISRARRRGVPVRVVVVTDGAASHPSSPRWPRARLVAERQRESRRVLRRVGVAAGAVTFLGLPDGGLHLHSGAARRSLARVLGHNGAMLVVAPFDRDDHRDHRTVAACIVALRRPGLRRLAYPVWPAGRPLAGARALCLTAQERLAKRFAVRSYRTQSGRITDDPRGFAMTRAQIAAFTRPRELFLEVRP</sequence>
<dbReference type="RefSeq" id="WP_188660172.1">
    <property type="nucleotide sequence ID" value="NZ_BMIH01000005.1"/>
</dbReference>
<dbReference type="Gene3D" id="3.40.50.10320">
    <property type="entry name" value="LmbE-like"/>
    <property type="match status" value="1"/>
</dbReference>
<dbReference type="GO" id="GO:0016811">
    <property type="term" value="F:hydrolase activity, acting on carbon-nitrogen (but not peptide) bonds, in linear amides"/>
    <property type="evidence" value="ECO:0007669"/>
    <property type="project" value="TreeGrafter"/>
</dbReference>
<accession>A0A916TCW7</accession>
<evidence type="ECO:0000313" key="1">
    <source>
        <dbReference type="EMBL" id="GGB40127.1"/>
    </source>
</evidence>
<protein>
    <recommendedName>
        <fullName evidence="3">PIG-L family deacetylase</fullName>
    </recommendedName>
</protein>